<name>A0ABQ7FBJ9_9ACTN</name>
<feature type="domain" description="Mycothiol-dependent maleylpyruvate isomerase metal-binding" evidence="2">
    <location>
        <begin position="22"/>
        <end position="145"/>
    </location>
</feature>
<reference evidence="3 4" key="1">
    <citation type="submission" date="2019-10" db="EMBL/GenBank/DDBJ databases">
        <title>Streptomyces tenebrisbrunneis sp.nov., an endogenous actinomycete isolated from of Lycium ruthenicum.</title>
        <authorList>
            <person name="Ma L."/>
        </authorList>
    </citation>
    <scope>NUCLEOTIDE SEQUENCE [LARGE SCALE GENOMIC DNA]</scope>
    <source>
        <strain evidence="3 4">TRM 66187</strain>
    </source>
</reference>
<evidence type="ECO:0000256" key="1">
    <source>
        <dbReference type="SAM" id="MobiDB-lite"/>
    </source>
</evidence>
<dbReference type="Proteomes" id="UP000621266">
    <property type="component" value="Unassembled WGS sequence"/>
</dbReference>
<dbReference type="InterPro" id="IPR034660">
    <property type="entry name" value="DinB/YfiT-like"/>
</dbReference>
<dbReference type="Pfam" id="PF11716">
    <property type="entry name" value="MDMPI_N"/>
    <property type="match status" value="1"/>
</dbReference>
<dbReference type="EMBL" id="WHPN01000373">
    <property type="protein sequence ID" value="KAF4406346.1"/>
    <property type="molecule type" value="Genomic_DNA"/>
</dbReference>
<proteinExistence type="predicted"/>
<accession>A0ABQ7FBJ9</accession>
<dbReference type="InterPro" id="IPR024344">
    <property type="entry name" value="MDMPI_metal-binding"/>
</dbReference>
<gene>
    <name evidence="3" type="ORF">GCU69_25550</name>
</gene>
<feature type="compositionally biased region" description="Gly residues" evidence="1">
    <location>
        <begin position="1"/>
        <end position="10"/>
    </location>
</feature>
<dbReference type="SUPFAM" id="SSF109854">
    <property type="entry name" value="DinB/YfiT-like putative metalloenzymes"/>
    <property type="match status" value="1"/>
</dbReference>
<comment type="caution">
    <text evidence="3">The sequence shown here is derived from an EMBL/GenBank/DDBJ whole genome shotgun (WGS) entry which is preliminary data.</text>
</comment>
<dbReference type="Gene3D" id="1.20.120.450">
    <property type="entry name" value="dinb family like domain"/>
    <property type="match status" value="1"/>
</dbReference>
<dbReference type="RefSeq" id="WP_170315926.1">
    <property type="nucleotide sequence ID" value="NZ_WHPN01000373.1"/>
</dbReference>
<evidence type="ECO:0000313" key="4">
    <source>
        <dbReference type="Proteomes" id="UP000621266"/>
    </source>
</evidence>
<sequence length="207" mass="22436">MAEQAGTGGTGERERVRPDDVTAAAGFSADTLRQVQDEDWSRPAGPLTWDCRYTLLHVCSDFFGYAGQVAGHPEDDYLPVDLKEEEGATVPRLLNAVAATGALLAAIVRVTPDEARGYHPYGVSDPEGFAAMGIVEALVHTYDIATGLGLDCAPPPDVCARTLHRLFPEAPRDADPWQALLWATGRAELPGFARRESWRWHGEPLKG</sequence>
<feature type="region of interest" description="Disordered" evidence="1">
    <location>
        <begin position="1"/>
        <end position="23"/>
    </location>
</feature>
<protein>
    <recommendedName>
        <fullName evidence="2">Mycothiol-dependent maleylpyruvate isomerase metal-binding domain-containing protein</fullName>
    </recommendedName>
</protein>
<keyword evidence="4" id="KW-1185">Reference proteome</keyword>
<evidence type="ECO:0000259" key="2">
    <source>
        <dbReference type="Pfam" id="PF11716"/>
    </source>
</evidence>
<evidence type="ECO:0000313" key="3">
    <source>
        <dbReference type="EMBL" id="KAF4406346.1"/>
    </source>
</evidence>
<feature type="compositionally biased region" description="Basic and acidic residues" evidence="1">
    <location>
        <begin position="11"/>
        <end position="20"/>
    </location>
</feature>
<organism evidence="3 4">
    <name type="scientific">Streptomyces lycii</name>
    <dbReference type="NCBI Taxonomy" id="2654337"/>
    <lineage>
        <taxon>Bacteria</taxon>
        <taxon>Bacillati</taxon>
        <taxon>Actinomycetota</taxon>
        <taxon>Actinomycetes</taxon>
        <taxon>Kitasatosporales</taxon>
        <taxon>Streptomycetaceae</taxon>
        <taxon>Streptomyces</taxon>
    </lineage>
</organism>